<organism evidence="1 2">
    <name type="scientific">Serpentinicella alkaliphila</name>
    <dbReference type="NCBI Taxonomy" id="1734049"/>
    <lineage>
        <taxon>Bacteria</taxon>
        <taxon>Bacillati</taxon>
        <taxon>Bacillota</taxon>
        <taxon>Clostridia</taxon>
        <taxon>Peptostreptococcales</taxon>
        <taxon>Natronincolaceae</taxon>
        <taxon>Serpentinicella</taxon>
    </lineage>
</organism>
<accession>A0A4R2UA83</accession>
<dbReference type="AlphaFoldDB" id="A0A4R2UA83"/>
<evidence type="ECO:0000313" key="2">
    <source>
        <dbReference type="Proteomes" id="UP000295504"/>
    </source>
</evidence>
<dbReference type="RefSeq" id="WP_132847444.1">
    <property type="nucleotide sequence ID" value="NZ_CP058648.1"/>
</dbReference>
<protein>
    <submittedName>
        <fullName evidence="1">Uncharacterized protein</fullName>
    </submittedName>
</protein>
<keyword evidence="2" id="KW-1185">Reference proteome</keyword>
<reference evidence="1 2" key="1">
    <citation type="submission" date="2019-03" db="EMBL/GenBank/DDBJ databases">
        <title>Genomic Encyclopedia of Type Strains, Phase IV (KMG-IV): sequencing the most valuable type-strain genomes for metagenomic binning, comparative biology and taxonomic classification.</title>
        <authorList>
            <person name="Goeker M."/>
        </authorList>
    </citation>
    <scope>NUCLEOTIDE SEQUENCE [LARGE SCALE GENOMIC DNA]</scope>
    <source>
        <strain evidence="1 2">DSM 100013</strain>
    </source>
</reference>
<gene>
    <name evidence="1" type="ORF">EDD79_100295</name>
</gene>
<name>A0A4R2UA83_9FIRM</name>
<evidence type="ECO:0000313" key="1">
    <source>
        <dbReference type="EMBL" id="TCQ07099.1"/>
    </source>
</evidence>
<dbReference type="EMBL" id="SLYC01000002">
    <property type="protein sequence ID" value="TCQ07099.1"/>
    <property type="molecule type" value="Genomic_DNA"/>
</dbReference>
<comment type="caution">
    <text evidence="1">The sequence shown here is derived from an EMBL/GenBank/DDBJ whole genome shotgun (WGS) entry which is preliminary data.</text>
</comment>
<dbReference type="Proteomes" id="UP000295504">
    <property type="component" value="Unassembled WGS sequence"/>
</dbReference>
<proteinExistence type="predicted"/>
<sequence>MKNKENSMEKLHKINLQTFNENSKKQNKGVNNITYKEIMPSVNYFGAGSSDEDKSFKDFFNKF</sequence>